<proteinExistence type="predicted"/>
<feature type="compositionally biased region" description="Polar residues" evidence="1">
    <location>
        <begin position="1"/>
        <end position="18"/>
    </location>
</feature>
<feature type="region of interest" description="Disordered" evidence="1">
    <location>
        <begin position="1"/>
        <end position="34"/>
    </location>
</feature>
<reference evidence="2 3" key="1">
    <citation type="submission" date="2014-04" db="EMBL/GenBank/DDBJ databases">
        <title>Evolutionary Origins and Diversification of the Mycorrhizal Mutualists.</title>
        <authorList>
            <consortium name="DOE Joint Genome Institute"/>
            <consortium name="Mycorrhizal Genomics Consortium"/>
            <person name="Kohler A."/>
            <person name="Kuo A."/>
            <person name="Nagy L.G."/>
            <person name="Floudas D."/>
            <person name="Copeland A."/>
            <person name="Barry K.W."/>
            <person name="Cichocki N."/>
            <person name="Veneault-Fourrey C."/>
            <person name="LaButti K."/>
            <person name="Lindquist E.A."/>
            <person name="Lipzen A."/>
            <person name="Lundell T."/>
            <person name="Morin E."/>
            <person name="Murat C."/>
            <person name="Riley R."/>
            <person name="Ohm R."/>
            <person name="Sun H."/>
            <person name="Tunlid A."/>
            <person name="Henrissat B."/>
            <person name="Grigoriev I.V."/>
            <person name="Hibbett D.S."/>
            <person name="Martin F."/>
        </authorList>
    </citation>
    <scope>NUCLEOTIDE SEQUENCE [LARGE SCALE GENOMIC DNA]</scope>
    <source>
        <strain evidence="2 3">FD-317 M1</strain>
    </source>
</reference>
<sequence length="120" mass="12970">MSSHPSTAAQGNDNGSKNSSRHTPSKRALSGAGVRGAGNVESLTTLPACTVIWDPTVYLHLSSRLFPTTVETSSVWLQNRIRIVLIMVLYKPLSGPRIAITHSPQPTELETIYRIGLAFA</sequence>
<dbReference type="EMBL" id="KN834787">
    <property type="protein sequence ID" value="KIK58017.1"/>
    <property type="molecule type" value="Genomic_DNA"/>
</dbReference>
<keyword evidence="3" id="KW-1185">Reference proteome</keyword>
<protein>
    <submittedName>
        <fullName evidence="2">Unplaced genomic scaffold GYMLUscaffold_39, whole genome shotgun sequence</fullName>
    </submittedName>
</protein>
<evidence type="ECO:0000256" key="1">
    <source>
        <dbReference type="SAM" id="MobiDB-lite"/>
    </source>
</evidence>
<accession>A0A0D0CIC1</accession>
<dbReference type="HOGENOM" id="CLU_2049949_0_0_1"/>
<gene>
    <name evidence="2" type="ORF">GYMLUDRAFT_246390</name>
</gene>
<dbReference type="AlphaFoldDB" id="A0A0D0CIC1"/>
<name>A0A0D0CIC1_9AGAR</name>
<dbReference type="Proteomes" id="UP000053593">
    <property type="component" value="Unassembled WGS sequence"/>
</dbReference>
<evidence type="ECO:0000313" key="3">
    <source>
        <dbReference type="Proteomes" id="UP000053593"/>
    </source>
</evidence>
<organism evidence="2 3">
    <name type="scientific">Collybiopsis luxurians FD-317 M1</name>
    <dbReference type="NCBI Taxonomy" id="944289"/>
    <lineage>
        <taxon>Eukaryota</taxon>
        <taxon>Fungi</taxon>
        <taxon>Dikarya</taxon>
        <taxon>Basidiomycota</taxon>
        <taxon>Agaricomycotina</taxon>
        <taxon>Agaricomycetes</taxon>
        <taxon>Agaricomycetidae</taxon>
        <taxon>Agaricales</taxon>
        <taxon>Marasmiineae</taxon>
        <taxon>Omphalotaceae</taxon>
        <taxon>Collybiopsis</taxon>
        <taxon>Collybiopsis luxurians</taxon>
    </lineage>
</organism>
<evidence type="ECO:0000313" key="2">
    <source>
        <dbReference type="EMBL" id="KIK58017.1"/>
    </source>
</evidence>